<dbReference type="AlphaFoldDB" id="A0A915Q688"/>
<sequence length="122" mass="13654">MLQIIYLILVLNTAWPITDAETITDCSRYKDCSTCVKSYRSLPGFQRYCGWHAEKQSCGEPFSITAGSSVVLREPFTCPQPVPTAKGRRYTDKLGRSLFSLTLAVRNSDPTECLANSRPDIQ</sequence>
<dbReference type="Proteomes" id="UP000887581">
    <property type="component" value="Unplaced"/>
</dbReference>
<keyword evidence="2" id="KW-1185">Reference proteome</keyword>
<name>A0A915Q688_9BILA</name>
<feature type="signal peptide" evidence="1">
    <location>
        <begin position="1"/>
        <end position="20"/>
    </location>
</feature>
<evidence type="ECO:0000313" key="2">
    <source>
        <dbReference type="Proteomes" id="UP000887581"/>
    </source>
</evidence>
<evidence type="ECO:0000313" key="3">
    <source>
        <dbReference type="WBParaSite" id="sdigi.contig670.g9438.t1"/>
    </source>
</evidence>
<feature type="chain" id="PRO_5037703094" evidence="1">
    <location>
        <begin position="21"/>
        <end position="122"/>
    </location>
</feature>
<keyword evidence="1" id="KW-0732">Signal</keyword>
<proteinExistence type="predicted"/>
<reference evidence="3" key="1">
    <citation type="submission" date="2022-11" db="UniProtKB">
        <authorList>
            <consortium name="WormBaseParasite"/>
        </authorList>
    </citation>
    <scope>IDENTIFICATION</scope>
</reference>
<protein>
    <submittedName>
        <fullName evidence="3">Uncharacterized protein</fullName>
    </submittedName>
</protein>
<accession>A0A915Q688</accession>
<organism evidence="2 3">
    <name type="scientific">Setaria digitata</name>
    <dbReference type="NCBI Taxonomy" id="48799"/>
    <lineage>
        <taxon>Eukaryota</taxon>
        <taxon>Metazoa</taxon>
        <taxon>Ecdysozoa</taxon>
        <taxon>Nematoda</taxon>
        <taxon>Chromadorea</taxon>
        <taxon>Rhabditida</taxon>
        <taxon>Spirurina</taxon>
        <taxon>Spiruromorpha</taxon>
        <taxon>Filarioidea</taxon>
        <taxon>Setariidae</taxon>
        <taxon>Setaria</taxon>
    </lineage>
</organism>
<dbReference type="WBParaSite" id="sdigi.contig670.g9438.t1">
    <property type="protein sequence ID" value="sdigi.contig670.g9438.t1"/>
    <property type="gene ID" value="sdigi.contig670.g9438"/>
</dbReference>
<evidence type="ECO:0000256" key="1">
    <source>
        <dbReference type="SAM" id="SignalP"/>
    </source>
</evidence>